<reference evidence="1 2" key="1">
    <citation type="submission" date="2020-12" db="EMBL/GenBank/DDBJ databases">
        <title>FDA dAtabase for Regulatory Grade micrObial Sequences (FDA-ARGOS): Supporting development and validation of Infectious Disease Dx tests.</title>
        <authorList>
            <person name="Nelson B."/>
            <person name="Plummer A."/>
            <person name="Tallon L."/>
            <person name="Sadzewicz L."/>
            <person name="Zhao X."/>
            <person name="Boylan J."/>
            <person name="Ott S."/>
            <person name="Bowen H."/>
            <person name="Vavikolanu K."/>
            <person name="Mehta A."/>
            <person name="Aluvathingal J."/>
            <person name="Nadendla S."/>
            <person name="Myers T."/>
            <person name="Yan Y."/>
            <person name="Sichtig H."/>
        </authorList>
    </citation>
    <scope>NUCLEOTIDE SEQUENCE [LARGE SCALE GENOMIC DNA]</scope>
    <source>
        <strain evidence="1 2">FDAARGOS_1049</strain>
    </source>
</reference>
<organism evidence="1 2">
    <name type="scientific">Paraburkholderia ginsengisoli</name>
    <dbReference type="NCBI Taxonomy" id="311231"/>
    <lineage>
        <taxon>Bacteria</taxon>
        <taxon>Pseudomonadati</taxon>
        <taxon>Pseudomonadota</taxon>
        <taxon>Betaproteobacteria</taxon>
        <taxon>Burkholderiales</taxon>
        <taxon>Burkholderiaceae</taxon>
        <taxon>Paraburkholderia</taxon>
    </lineage>
</organism>
<dbReference type="Proteomes" id="UP000595610">
    <property type="component" value="Chromosome 1"/>
</dbReference>
<name>A0A7T4N303_9BURK</name>
<proteinExistence type="predicted"/>
<protein>
    <submittedName>
        <fullName evidence="1">Uncharacterized protein</fullName>
    </submittedName>
</protein>
<dbReference type="RefSeq" id="WP_174447382.1">
    <property type="nucleotide sequence ID" value="NZ_CP066075.1"/>
</dbReference>
<dbReference type="KEGG" id="pgis:I6I06_02095"/>
<evidence type="ECO:0000313" key="1">
    <source>
        <dbReference type="EMBL" id="QQC64316.1"/>
    </source>
</evidence>
<sequence>MILTVLATGESIDAFDNLLTTQMRIRSGDPLAFDDCMGVIPIDIYRI</sequence>
<dbReference type="AlphaFoldDB" id="A0A7T4N303"/>
<evidence type="ECO:0000313" key="2">
    <source>
        <dbReference type="Proteomes" id="UP000595610"/>
    </source>
</evidence>
<accession>A0A7T4N303</accession>
<dbReference type="EMBL" id="CP066075">
    <property type="protein sequence ID" value="QQC64316.1"/>
    <property type="molecule type" value="Genomic_DNA"/>
</dbReference>
<keyword evidence="2" id="KW-1185">Reference proteome</keyword>
<gene>
    <name evidence="1" type="ORF">I6I06_02095</name>
</gene>